<sequence>MDVGNIAGLPAFKGTNRTHSAVPATSTAAPQDGEARPMEQKDSRARLDDAVSDIQKHVQSVRRNLNFSIDDTTGDVVVKVIDGDSGKVVRQIPSEEVLKLAARLDDIRSLMFEAQA</sequence>
<protein>
    <recommendedName>
        <fullName evidence="4">Flagellar protein FlaG</fullName>
    </recommendedName>
</protein>
<evidence type="ECO:0000313" key="2">
    <source>
        <dbReference type="EMBL" id="OWP51829.1"/>
    </source>
</evidence>
<dbReference type="SUPFAM" id="SSF160214">
    <property type="entry name" value="FlaG-like"/>
    <property type="match status" value="1"/>
</dbReference>
<evidence type="ECO:0000256" key="1">
    <source>
        <dbReference type="SAM" id="MobiDB-lite"/>
    </source>
</evidence>
<feature type="compositionally biased region" description="Polar residues" evidence="1">
    <location>
        <begin position="15"/>
        <end position="29"/>
    </location>
</feature>
<comment type="caution">
    <text evidence="2">The sequence shown here is derived from an EMBL/GenBank/DDBJ whole genome shotgun (WGS) entry which is preliminary data.</text>
</comment>
<gene>
    <name evidence="2" type="ORF">CEG18_06055</name>
</gene>
<dbReference type="EMBL" id="NJBA01000002">
    <property type="protein sequence ID" value="OWP51829.1"/>
    <property type="molecule type" value="Genomic_DNA"/>
</dbReference>
<dbReference type="InterPro" id="IPR005186">
    <property type="entry name" value="FlaG"/>
</dbReference>
<dbReference type="InterPro" id="IPR035924">
    <property type="entry name" value="FlaG-like_sf"/>
</dbReference>
<reference evidence="2 3" key="1">
    <citation type="submission" date="2017-06" db="EMBL/GenBank/DDBJ databases">
        <title>Draft genome of Pseudomonas nitroreducens DF05.</title>
        <authorList>
            <person name="Iyer R."/>
        </authorList>
    </citation>
    <scope>NUCLEOTIDE SEQUENCE [LARGE SCALE GENOMIC DNA]</scope>
    <source>
        <strain evidence="2 3">DF05</strain>
    </source>
</reference>
<feature type="compositionally biased region" description="Basic and acidic residues" evidence="1">
    <location>
        <begin position="33"/>
        <end position="46"/>
    </location>
</feature>
<evidence type="ECO:0008006" key="4">
    <source>
        <dbReference type="Google" id="ProtNLM"/>
    </source>
</evidence>
<dbReference type="PANTHER" id="PTHR37166:SF1">
    <property type="entry name" value="PROTEIN FLAG"/>
    <property type="match status" value="1"/>
</dbReference>
<dbReference type="eggNOG" id="COG1334">
    <property type="taxonomic scope" value="Bacteria"/>
</dbReference>
<dbReference type="RefSeq" id="WP_088416713.1">
    <property type="nucleotide sequence ID" value="NZ_NJBA01000002.1"/>
</dbReference>
<dbReference type="PANTHER" id="PTHR37166">
    <property type="entry name" value="PROTEIN FLAG"/>
    <property type="match status" value="1"/>
</dbReference>
<dbReference type="AlphaFoldDB" id="A0A246FBY6"/>
<dbReference type="Pfam" id="PF03646">
    <property type="entry name" value="FlaG"/>
    <property type="match status" value="1"/>
</dbReference>
<evidence type="ECO:0000313" key="3">
    <source>
        <dbReference type="Proteomes" id="UP000198145"/>
    </source>
</evidence>
<dbReference type="Gene3D" id="3.30.160.170">
    <property type="entry name" value="FlaG-like"/>
    <property type="match status" value="1"/>
</dbReference>
<name>A0A246FBY6_PSENT</name>
<organism evidence="2 3">
    <name type="scientific">Pseudomonas nitroreducens</name>
    <dbReference type="NCBI Taxonomy" id="46680"/>
    <lineage>
        <taxon>Bacteria</taxon>
        <taxon>Pseudomonadati</taxon>
        <taxon>Pseudomonadota</taxon>
        <taxon>Gammaproteobacteria</taxon>
        <taxon>Pseudomonadales</taxon>
        <taxon>Pseudomonadaceae</taxon>
        <taxon>Pseudomonas</taxon>
    </lineage>
</organism>
<proteinExistence type="predicted"/>
<dbReference type="Proteomes" id="UP000198145">
    <property type="component" value="Unassembled WGS sequence"/>
</dbReference>
<accession>A0A246FBY6</accession>
<feature type="region of interest" description="Disordered" evidence="1">
    <location>
        <begin position="1"/>
        <end position="46"/>
    </location>
</feature>